<evidence type="ECO:0000256" key="2">
    <source>
        <dbReference type="ARBA" id="ARBA00022741"/>
    </source>
</evidence>
<dbReference type="Gene3D" id="1.25.40.10">
    <property type="entry name" value="Tetratricopeptide repeat domain"/>
    <property type="match status" value="3"/>
</dbReference>
<proteinExistence type="predicted"/>
<dbReference type="InterPro" id="IPR017441">
    <property type="entry name" value="Protein_kinase_ATP_BS"/>
</dbReference>
<evidence type="ECO:0000259" key="7">
    <source>
        <dbReference type="PROSITE" id="PS50011"/>
    </source>
</evidence>
<protein>
    <submittedName>
        <fullName evidence="8">Protein kinase</fullName>
    </submittedName>
</protein>
<dbReference type="Pfam" id="PF13424">
    <property type="entry name" value="TPR_12"/>
    <property type="match status" value="1"/>
</dbReference>
<dbReference type="PROSITE" id="PS00107">
    <property type="entry name" value="PROTEIN_KINASE_ATP"/>
    <property type="match status" value="1"/>
</dbReference>
<gene>
    <name evidence="8" type="ORF">HV832_00835</name>
</gene>
<dbReference type="InterPro" id="IPR011009">
    <property type="entry name" value="Kinase-like_dom_sf"/>
</dbReference>
<dbReference type="EMBL" id="JABXYJ010000001">
    <property type="protein sequence ID" value="NVO76375.1"/>
    <property type="molecule type" value="Genomic_DNA"/>
</dbReference>
<evidence type="ECO:0000256" key="5">
    <source>
        <dbReference type="PROSITE-ProRule" id="PRU00339"/>
    </source>
</evidence>
<dbReference type="PANTHER" id="PTHR43289:SF34">
    <property type="entry name" value="SERINE_THREONINE-PROTEIN KINASE YBDM-RELATED"/>
    <property type="match status" value="1"/>
</dbReference>
<dbReference type="PROSITE" id="PS50005">
    <property type="entry name" value="TPR"/>
    <property type="match status" value="1"/>
</dbReference>
<feature type="domain" description="Protein kinase" evidence="7">
    <location>
        <begin position="89"/>
        <end position="367"/>
    </location>
</feature>
<dbReference type="GO" id="GO:0004674">
    <property type="term" value="F:protein serine/threonine kinase activity"/>
    <property type="evidence" value="ECO:0007669"/>
    <property type="project" value="TreeGrafter"/>
</dbReference>
<keyword evidence="9" id="KW-1185">Reference proteome</keyword>
<dbReference type="AlphaFoldDB" id="A0A850QG53"/>
<evidence type="ECO:0000256" key="6">
    <source>
        <dbReference type="PROSITE-ProRule" id="PRU10141"/>
    </source>
</evidence>
<dbReference type="InterPro" id="IPR011990">
    <property type="entry name" value="TPR-like_helical_dom_sf"/>
</dbReference>
<dbReference type="SUPFAM" id="SSF56112">
    <property type="entry name" value="Protein kinase-like (PK-like)"/>
    <property type="match status" value="1"/>
</dbReference>
<keyword evidence="4 6" id="KW-0067">ATP-binding</keyword>
<dbReference type="Gene3D" id="3.30.200.20">
    <property type="entry name" value="Phosphorylase Kinase, domain 1"/>
    <property type="match status" value="1"/>
</dbReference>
<keyword evidence="5" id="KW-0802">TPR repeat</keyword>
<dbReference type="PANTHER" id="PTHR43289">
    <property type="entry name" value="MITOGEN-ACTIVATED PROTEIN KINASE KINASE KINASE 20-RELATED"/>
    <property type="match status" value="1"/>
</dbReference>
<keyword evidence="2 6" id="KW-0547">Nucleotide-binding</keyword>
<organism evidence="8 9">
    <name type="scientific">Undibacterium oligocarboniphilum</name>
    <dbReference type="NCBI Taxonomy" id="666702"/>
    <lineage>
        <taxon>Bacteria</taxon>
        <taxon>Pseudomonadati</taxon>
        <taxon>Pseudomonadota</taxon>
        <taxon>Betaproteobacteria</taxon>
        <taxon>Burkholderiales</taxon>
        <taxon>Oxalobacteraceae</taxon>
        <taxon>Undibacterium</taxon>
    </lineage>
</organism>
<dbReference type="Proteomes" id="UP000588051">
    <property type="component" value="Unassembled WGS sequence"/>
</dbReference>
<evidence type="ECO:0000313" key="8">
    <source>
        <dbReference type="EMBL" id="NVO76375.1"/>
    </source>
</evidence>
<dbReference type="SMART" id="SM00220">
    <property type="entry name" value="S_TKc"/>
    <property type="match status" value="1"/>
</dbReference>
<evidence type="ECO:0000256" key="3">
    <source>
        <dbReference type="ARBA" id="ARBA00022777"/>
    </source>
</evidence>
<evidence type="ECO:0000313" key="9">
    <source>
        <dbReference type="Proteomes" id="UP000588051"/>
    </source>
</evidence>
<accession>A0A850QG53</accession>
<sequence>MQFSSDDWQTISYLLDEAIELSPAQQQAWLSELALTRPTLHPRLSELLAAHVSADAHNFLLTTPKITIDDSQHNPNRPAYLTGMCVGPWELRRELGKGGMASVWLAVRKNGEFNREIALKLPYPDTLNGTIVSRFIRERDILSQLTHPYIARLYDAGISSEQQAWLALEYVKGQHIIDWCQHRQLGLRARLQLMIQVCSAVQYAHSHLVVHRDLKPSNILVTEEGDVRLLDFGIAQILQGDHRHSLHHDTASMEGGTHPVTWRYASPEQIRGEPLGITSDVYSLGVVLYELLTATAPYQPVDRSRAALERAILNEPVAAPSSRLTDKKQHQVLRGDLDAIIQKALKKTPPERYATVDAFADDLKRYLSGDPVRARPGSLWYRSSRLLRKHRWITAGSLLFTLSLFIATAVSLHQARIAQTETIKAKAMYQFVVSLFNPDQKPDLDLARRQMTLKELVSHGVDQLMNELYEHPDERARLLHDLGQLSVQLGLQEEAARIYTVSLQQAEQNYGSGSNEYASVLLDAVEWLSGNNRSREACQYADQALAIYQRNQAAAEKLAVAYRKAGHCGVNLHPAGFPRDIHYLEMAVQLARSVADQAELSTALENLGLAYLNSDRPDAALQTFSESLTLRQRLYGPHAWQTAESQQSVAISLDSLGRTGESEAARLQALQSMQDIWGKNHYFVSESKAYLADMLVDAARRPEGLAYARSAYDIMLLPDWRHQKLDYLENASASYLKILIRSGSLAEAHKVCDQFPWKTPVSYPILRNILLNHCGTAYLHFGDIDTARRFADDNLRLWQQHWPNQPSRASGIYLLKAEIARAGQHYAEAIREYQQALYSAGQKNHYAQTEAWLGLARLAGADQTLLPVEQMQNELKAFLLPGQREYWAGFEANMREALGNVYLARGEMQTARTELETALAIREKADDTRYGLWYALTLDSLARSLEPDDPQRARQLRQRAAGICRQYPSCQWEAMSRPANHRIKRP</sequence>
<dbReference type="GO" id="GO:0005524">
    <property type="term" value="F:ATP binding"/>
    <property type="evidence" value="ECO:0007669"/>
    <property type="project" value="UniProtKB-UniRule"/>
</dbReference>
<dbReference type="SMART" id="SM00028">
    <property type="entry name" value="TPR"/>
    <property type="match status" value="4"/>
</dbReference>
<dbReference type="InterPro" id="IPR000719">
    <property type="entry name" value="Prot_kinase_dom"/>
</dbReference>
<keyword evidence="1" id="KW-0808">Transferase</keyword>
<keyword evidence="3 8" id="KW-0418">Kinase</keyword>
<feature type="repeat" description="TPR" evidence="5">
    <location>
        <begin position="601"/>
        <end position="634"/>
    </location>
</feature>
<dbReference type="PROSITE" id="PS00108">
    <property type="entry name" value="PROTEIN_KINASE_ST"/>
    <property type="match status" value="1"/>
</dbReference>
<reference evidence="8 9" key="1">
    <citation type="submission" date="2020-06" db="EMBL/GenBank/DDBJ databases">
        <authorList>
            <person name="Qiu C."/>
            <person name="Liu Z."/>
        </authorList>
    </citation>
    <scope>NUCLEOTIDE SEQUENCE [LARGE SCALE GENOMIC DNA]</scope>
    <source>
        <strain evidence="8 9">EM 1</strain>
    </source>
</reference>
<evidence type="ECO:0000256" key="1">
    <source>
        <dbReference type="ARBA" id="ARBA00022679"/>
    </source>
</evidence>
<comment type="caution">
    <text evidence="8">The sequence shown here is derived from an EMBL/GenBank/DDBJ whole genome shotgun (WGS) entry which is preliminary data.</text>
</comment>
<dbReference type="Gene3D" id="1.10.510.10">
    <property type="entry name" value="Transferase(Phosphotransferase) domain 1"/>
    <property type="match status" value="1"/>
</dbReference>
<dbReference type="SUPFAM" id="SSF48452">
    <property type="entry name" value="TPR-like"/>
    <property type="match status" value="3"/>
</dbReference>
<dbReference type="RefSeq" id="WP_176801657.1">
    <property type="nucleotide sequence ID" value="NZ_JABXYJ010000001.1"/>
</dbReference>
<dbReference type="InterPro" id="IPR019734">
    <property type="entry name" value="TPR_rpt"/>
</dbReference>
<feature type="binding site" evidence="6">
    <location>
        <position position="120"/>
    </location>
    <ligand>
        <name>ATP</name>
        <dbReference type="ChEBI" id="CHEBI:30616"/>
    </ligand>
</feature>
<dbReference type="CDD" id="cd14014">
    <property type="entry name" value="STKc_PknB_like"/>
    <property type="match status" value="1"/>
</dbReference>
<name>A0A850QG53_9BURK</name>
<dbReference type="InterPro" id="IPR008271">
    <property type="entry name" value="Ser/Thr_kinase_AS"/>
</dbReference>
<dbReference type="Pfam" id="PF00069">
    <property type="entry name" value="Pkinase"/>
    <property type="match status" value="1"/>
</dbReference>
<evidence type="ECO:0000256" key="4">
    <source>
        <dbReference type="ARBA" id="ARBA00022840"/>
    </source>
</evidence>
<dbReference type="PROSITE" id="PS50011">
    <property type="entry name" value="PROTEIN_KINASE_DOM"/>
    <property type="match status" value="1"/>
</dbReference>